<dbReference type="PROSITE" id="PS51898">
    <property type="entry name" value="TYR_RECOMBINASE"/>
    <property type="match status" value="1"/>
</dbReference>
<protein>
    <recommendedName>
        <fullName evidence="2">Integrase</fullName>
    </recommendedName>
</protein>
<keyword evidence="4" id="KW-0229">DNA integration</keyword>
<dbReference type="CDD" id="cd00801">
    <property type="entry name" value="INT_P4_C"/>
    <property type="match status" value="1"/>
</dbReference>
<dbReference type="Gene3D" id="1.10.150.130">
    <property type="match status" value="1"/>
</dbReference>
<keyword evidence="7" id="KW-1179">Viral genome integration</keyword>
<dbReference type="SUPFAM" id="SSF56349">
    <property type="entry name" value="DNA breaking-rejoining enzymes"/>
    <property type="match status" value="1"/>
</dbReference>
<evidence type="ECO:0000313" key="11">
    <source>
        <dbReference type="EMBL" id="DAE24778.1"/>
    </source>
</evidence>
<dbReference type="Pfam" id="PF00589">
    <property type="entry name" value="Phage_integrase"/>
    <property type="match status" value="1"/>
</dbReference>
<dbReference type="InterPro" id="IPR011010">
    <property type="entry name" value="DNA_brk_join_enz"/>
</dbReference>
<dbReference type="GO" id="GO:0046718">
    <property type="term" value="P:symbiont entry into host cell"/>
    <property type="evidence" value="ECO:0007669"/>
    <property type="project" value="UniProtKB-KW"/>
</dbReference>
<name>A0A8S5R0T7_9CAUD</name>
<dbReference type="GO" id="GO:0006310">
    <property type="term" value="P:DNA recombination"/>
    <property type="evidence" value="ECO:0007669"/>
    <property type="project" value="UniProtKB-KW"/>
</dbReference>
<accession>A0A8S5R0T7</accession>
<evidence type="ECO:0000256" key="6">
    <source>
        <dbReference type="ARBA" id="ARBA00023172"/>
    </source>
</evidence>
<sequence>MTLTTKQIQALKPRESRYSIADGNGLTLRVQPSGSKSWVFRSHHSGRITDETIGHWPEMSLKQARMIVRRRRKDAGLKPPSGYVLNDAFRLWCGLKKGRIASYKEERRRLENHVIRALGRKQIDEITAPLIISHVLPIERAGNQATLKRILMRMREIMNLAVCAGYLQHNPLERVSMVFAPPEVEPMPSVHWSRMIDVCRCFLDAPVRTQILFCFSACSMLRPSENAKLRWSWIENDILTIPAEEMKKRKAFRVPLTPFMQQILDAAKRHSRHPRSDYVFPGRTSGTHVSSQCLAKYLHTTELSGKLVAHGLRSMARSFLADRQAPFEAAEMCLSHTVGTSVSRAYQRSDYLDVRRDLMAAWSDATTKWVNDKLADSSITGEAKLVETWHDGASWYRIWSDGFIEQGGQFEYDTKLKTYHKAYTSTPNVQISMTLTTWGLNDDGGLFFQSGPDKNGFSVRGNGDALAGTVYWTARGY</sequence>
<evidence type="ECO:0000259" key="10">
    <source>
        <dbReference type="PROSITE" id="PS51898"/>
    </source>
</evidence>
<dbReference type="EMBL" id="BK015784">
    <property type="protein sequence ID" value="DAE24778.1"/>
    <property type="molecule type" value="Genomic_DNA"/>
</dbReference>
<keyword evidence="8" id="KW-1160">Virus entry into host cell</keyword>
<dbReference type="InterPro" id="IPR053876">
    <property type="entry name" value="Phage_int_M"/>
</dbReference>
<dbReference type="InterPro" id="IPR050808">
    <property type="entry name" value="Phage_Integrase"/>
</dbReference>
<evidence type="ECO:0000256" key="7">
    <source>
        <dbReference type="ARBA" id="ARBA00023195"/>
    </source>
</evidence>
<proteinExistence type="inferred from homology"/>
<dbReference type="GO" id="GO:0016740">
    <property type="term" value="F:transferase activity"/>
    <property type="evidence" value="ECO:0007669"/>
    <property type="project" value="UniProtKB-KW"/>
</dbReference>
<dbReference type="GO" id="GO:0044826">
    <property type="term" value="P:viral genome integration into host DNA"/>
    <property type="evidence" value="ECO:0007669"/>
    <property type="project" value="UniProtKB-KW"/>
</dbReference>
<keyword evidence="5" id="KW-0238">DNA-binding</keyword>
<comment type="similarity">
    <text evidence="1">Belongs to the 'phage' integrase family.</text>
</comment>
<evidence type="ECO:0000256" key="5">
    <source>
        <dbReference type="ARBA" id="ARBA00023125"/>
    </source>
</evidence>
<dbReference type="GO" id="GO:0015074">
    <property type="term" value="P:DNA integration"/>
    <property type="evidence" value="ECO:0007669"/>
    <property type="project" value="UniProtKB-KW"/>
</dbReference>
<dbReference type="InterPro" id="IPR013762">
    <property type="entry name" value="Integrase-like_cat_sf"/>
</dbReference>
<feature type="domain" description="Tyr recombinase" evidence="10">
    <location>
        <begin position="182"/>
        <end position="359"/>
    </location>
</feature>
<dbReference type="PANTHER" id="PTHR30629">
    <property type="entry name" value="PROPHAGE INTEGRASE"/>
    <property type="match status" value="1"/>
</dbReference>
<organism evidence="11">
    <name type="scientific">Myoviridae sp. cteBs22</name>
    <dbReference type="NCBI Taxonomy" id="2826675"/>
    <lineage>
        <taxon>Viruses</taxon>
        <taxon>Duplodnaviria</taxon>
        <taxon>Heunggongvirae</taxon>
        <taxon>Uroviricota</taxon>
        <taxon>Caudoviricetes</taxon>
    </lineage>
</organism>
<dbReference type="GO" id="GO:0003677">
    <property type="term" value="F:DNA binding"/>
    <property type="evidence" value="ECO:0007669"/>
    <property type="project" value="UniProtKB-KW"/>
</dbReference>
<dbReference type="InterPro" id="IPR025166">
    <property type="entry name" value="Integrase_DNA_bind_dom"/>
</dbReference>
<dbReference type="InterPro" id="IPR010998">
    <property type="entry name" value="Integrase_recombinase_N"/>
</dbReference>
<evidence type="ECO:0000256" key="3">
    <source>
        <dbReference type="ARBA" id="ARBA00022679"/>
    </source>
</evidence>
<dbReference type="GO" id="GO:0075713">
    <property type="term" value="P:establishment of integrated proviral latency"/>
    <property type="evidence" value="ECO:0007669"/>
    <property type="project" value="UniProtKB-KW"/>
</dbReference>
<evidence type="ECO:0000256" key="4">
    <source>
        <dbReference type="ARBA" id="ARBA00022908"/>
    </source>
</evidence>
<comment type="function">
    <text evidence="9">Integrase is necessary for integration of the phage into the host genome by site-specific recombination. In conjunction with excisionase, integrase is also necessary for excision of the prophage from the host genome.</text>
</comment>
<dbReference type="Pfam" id="PF13356">
    <property type="entry name" value="Arm-DNA-bind_3"/>
    <property type="match status" value="1"/>
</dbReference>
<evidence type="ECO:0000256" key="1">
    <source>
        <dbReference type="ARBA" id="ARBA00008857"/>
    </source>
</evidence>
<dbReference type="Gene3D" id="1.10.443.10">
    <property type="entry name" value="Intergrase catalytic core"/>
    <property type="match status" value="1"/>
</dbReference>
<keyword evidence="6" id="KW-0233">DNA recombination</keyword>
<dbReference type="PANTHER" id="PTHR30629:SF2">
    <property type="entry name" value="PROPHAGE INTEGRASE INTS-RELATED"/>
    <property type="match status" value="1"/>
</dbReference>
<keyword evidence="3" id="KW-0808">Transferase</keyword>
<dbReference type="Gene3D" id="3.30.160.390">
    <property type="entry name" value="Integrase, DNA-binding domain"/>
    <property type="match status" value="1"/>
</dbReference>
<evidence type="ECO:0000256" key="2">
    <source>
        <dbReference type="ARBA" id="ARBA00016082"/>
    </source>
</evidence>
<dbReference type="Pfam" id="PF22022">
    <property type="entry name" value="Phage_int_M"/>
    <property type="match status" value="1"/>
</dbReference>
<reference evidence="11" key="1">
    <citation type="journal article" date="2021" name="Proc. Natl. Acad. Sci. U.S.A.">
        <title>A Catalog of Tens of Thousands of Viruses from Human Metagenomes Reveals Hidden Associations with Chronic Diseases.</title>
        <authorList>
            <person name="Tisza M.J."/>
            <person name="Buck C.B."/>
        </authorList>
    </citation>
    <scope>NUCLEOTIDE SEQUENCE</scope>
    <source>
        <strain evidence="11">CteBs22</strain>
    </source>
</reference>
<dbReference type="InterPro" id="IPR038488">
    <property type="entry name" value="Integrase_DNA-bd_sf"/>
</dbReference>
<evidence type="ECO:0000256" key="8">
    <source>
        <dbReference type="ARBA" id="ARBA00023296"/>
    </source>
</evidence>
<evidence type="ECO:0000256" key="9">
    <source>
        <dbReference type="ARBA" id="ARBA00049605"/>
    </source>
</evidence>
<dbReference type="InterPro" id="IPR002104">
    <property type="entry name" value="Integrase_catalytic"/>
</dbReference>